<protein>
    <submittedName>
        <fullName evidence="2">Uncharacterized protein</fullName>
    </submittedName>
</protein>
<dbReference type="EMBL" id="CAXLJM020000049">
    <property type="protein sequence ID" value="CAL8114136.1"/>
    <property type="molecule type" value="Genomic_DNA"/>
</dbReference>
<accession>A0ABP1R476</accession>
<comment type="caution">
    <text evidence="2">The sequence shown here is derived from an EMBL/GenBank/DDBJ whole genome shotgun (WGS) entry which is preliminary data.</text>
</comment>
<keyword evidence="3" id="KW-1185">Reference proteome</keyword>
<keyword evidence="1" id="KW-0812">Transmembrane</keyword>
<evidence type="ECO:0000313" key="2">
    <source>
        <dbReference type="EMBL" id="CAL8114136.1"/>
    </source>
</evidence>
<feature type="transmembrane region" description="Helical" evidence="1">
    <location>
        <begin position="174"/>
        <end position="193"/>
    </location>
</feature>
<organism evidence="2 3">
    <name type="scientific">Orchesella dallaii</name>
    <dbReference type="NCBI Taxonomy" id="48710"/>
    <lineage>
        <taxon>Eukaryota</taxon>
        <taxon>Metazoa</taxon>
        <taxon>Ecdysozoa</taxon>
        <taxon>Arthropoda</taxon>
        <taxon>Hexapoda</taxon>
        <taxon>Collembola</taxon>
        <taxon>Entomobryomorpha</taxon>
        <taxon>Entomobryoidea</taxon>
        <taxon>Orchesellidae</taxon>
        <taxon>Orchesellinae</taxon>
        <taxon>Orchesella</taxon>
    </lineage>
</organism>
<evidence type="ECO:0000256" key="1">
    <source>
        <dbReference type="SAM" id="Phobius"/>
    </source>
</evidence>
<name>A0ABP1R476_9HEXA</name>
<keyword evidence="1" id="KW-0472">Membrane</keyword>
<proteinExistence type="predicted"/>
<dbReference type="Proteomes" id="UP001642540">
    <property type="component" value="Unassembled WGS sequence"/>
</dbReference>
<keyword evidence="1" id="KW-1133">Transmembrane helix</keyword>
<gene>
    <name evidence="2" type="ORF">ODALV1_LOCUS16329</name>
</gene>
<sequence length="195" mass="21222">MSEINPVWTTAQKLVESLEPCDIIEIRYEKARPPRSHFMFNIRKGWCVSVMPGVEQCNSIQSNHLFPSDDDGSGVYEGFKDATDFLGLAGKNLCRINNLDDLAQSYSLTPRSRKEALQIARAGLSEGAVAAAIKTKIPGDPSTGQDISKQFCLYWKYNGAAKDADSGSKFLDKTIAVCGLVLVLLAAVVATTLSM</sequence>
<reference evidence="2 3" key="1">
    <citation type="submission" date="2024-08" db="EMBL/GenBank/DDBJ databases">
        <authorList>
            <person name="Cucini C."/>
            <person name="Frati F."/>
        </authorList>
    </citation>
    <scope>NUCLEOTIDE SEQUENCE [LARGE SCALE GENOMIC DNA]</scope>
</reference>
<evidence type="ECO:0000313" key="3">
    <source>
        <dbReference type="Proteomes" id="UP001642540"/>
    </source>
</evidence>